<evidence type="ECO:0000313" key="1">
    <source>
        <dbReference type="EMBL" id="DAZ99114.1"/>
    </source>
</evidence>
<reference evidence="1" key="2">
    <citation type="journal article" date="2023" name="Microbiol Resour">
        <title>Decontamination and Annotation of the Draft Genome Sequence of the Oomycete Lagenidium giganteum ARSEF 373.</title>
        <authorList>
            <person name="Morgan W.R."/>
            <person name="Tartar A."/>
        </authorList>
    </citation>
    <scope>NUCLEOTIDE SEQUENCE</scope>
    <source>
        <strain evidence="1">ARSEF 373</strain>
    </source>
</reference>
<protein>
    <submittedName>
        <fullName evidence="1">Uncharacterized protein</fullName>
    </submittedName>
</protein>
<dbReference type="Proteomes" id="UP001146120">
    <property type="component" value="Unassembled WGS sequence"/>
</dbReference>
<organism evidence="1 2">
    <name type="scientific">Lagenidium giganteum</name>
    <dbReference type="NCBI Taxonomy" id="4803"/>
    <lineage>
        <taxon>Eukaryota</taxon>
        <taxon>Sar</taxon>
        <taxon>Stramenopiles</taxon>
        <taxon>Oomycota</taxon>
        <taxon>Peronosporomycetes</taxon>
        <taxon>Pythiales</taxon>
        <taxon>Pythiaceae</taxon>
    </lineage>
</organism>
<proteinExistence type="predicted"/>
<sequence>MPLFAVRTRRVNYVGSNFVANFLVSPLSCSSLKLLPPRRPATSVTMYDVIAHPDSPVDSSMFPAVYDHTAVVKESELDQVLSVSVDSKVGHAKTLPSLIQVCGPSEDLKEGCIVYDCELEPFEYRPGQLVNTEDLLQKDTSLCSVFGDQDLVDAIFSSLDAEQAAAQQQQQQHLLALACRLPFQHNQP</sequence>
<name>A0AAV2Z074_9STRA</name>
<comment type="caution">
    <text evidence="1">The sequence shown here is derived from an EMBL/GenBank/DDBJ whole genome shotgun (WGS) entry which is preliminary data.</text>
</comment>
<accession>A0AAV2Z074</accession>
<reference evidence="1" key="1">
    <citation type="submission" date="2022-11" db="EMBL/GenBank/DDBJ databases">
        <authorList>
            <person name="Morgan W.R."/>
            <person name="Tartar A."/>
        </authorList>
    </citation>
    <scope>NUCLEOTIDE SEQUENCE</scope>
    <source>
        <strain evidence="1">ARSEF 373</strain>
    </source>
</reference>
<keyword evidence="2" id="KW-1185">Reference proteome</keyword>
<evidence type="ECO:0000313" key="2">
    <source>
        <dbReference type="Proteomes" id="UP001146120"/>
    </source>
</evidence>
<gene>
    <name evidence="1" type="ORF">N0F65_008419</name>
</gene>
<dbReference type="EMBL" id="DAKRPA010000090">
    <property type="protein sequence ID" value="DAZ99114.1"/>
    <property type="molecule type" value="Genomic_DNA"/>
</dbReference>
<dbReference type="AlphaFoldDB" id="A0AAV2Z074"/>